<dbReference type="AlphaFoldDB" id="A0A392ML68"/>
<comment type="caution">
    <text evidence="2">The sequence shown here is derived from an EMBL/GenBank/DDBJ whole genome shotgun (WGS) entry which is preliminary data.</text>
</comment>
<feature type="region of interest" description="Disordered" evidence="1">
    <location>
        <begin position="361"/>
        <end position="398"/>
    </location>
</feature>
<accession>A0A392ML68</accession>
<dbReference type="Proteomes" id="UP000265520">
    <property type="component" value="Unassembled WGS sequence"/>
</dbReference>
<name>A0A392ML68_9FABA</name>
<feature type="region of interest" description="Disordered" evidence="1">
    <location>
        <begin position="427"/>
        <end position="454"/>
    </location>
</feature>
<dbReference type="EMBL" id="LXQA010013843">
    <property type="protein sequence ID" value="MCH88272.1"/>
    <property type="molecule type" value="Genomic_DNA"/>
</dbReference>
<sequence>MAAYSSNPVQPQNQQDVVSSIIKKGEELKPAGKYMNFPKEKLYLLEDRPVNFDNFKVNGFDIEPLINAQGWKKYFDILNGPIYSGFVKEFWYKSYAFDSEYCKDQEKLMIETNPGLKGQTRDQMGLETHIKDEIRSNFNGVHFVIKREHLAKLLSLQNKGVKLHEYGKNGIKGHRDSVTAEIMKDGTYDGDAEARMTDKCRVIYRIMLNLIVPRKGGSNSIPWTYKHAFYFLMQGRKINLVDFLFQNMCSVMTTCIKHKHPNVAYPRLLSELFLQSGLVEGLKLVYPSLFREHFSEPLTAKILDPMDINKNFIAPETYKERVIRTRLYNNGFPIISQADLIEVQQFFVDDVNKETEANLTLKDVPPTPEMSMPKRGKRKAKDDVEKKPKKKADSSSAAAVKIVQPIALNEEEYNRAIGVTVEKFGTVSERRSKHKHDDAVKASVGKEVIKGSGK</sequence>
<reference evidence="2 3" key="1">
    <citation type="journal article" date="2018" name="Front. Plant Sci.">
        <title>Red Clover (Trifolium pratense) and Zigzag Clover (T. medium) - A Picture of Genomic Similarities and Differences.</title>
        <authorList>
            <person name="Dluhosova J."/>
            <person name="Istvanek J."/>
            <person name="Nedelnik J."/>
            <person name="Repkova J."/>
        </authorList>
    </citation>
    <scope>NUCLEOTIDE SEQUENCE [LARGE SCALE GENOMIC DNA]</scope>
    <source>
        <strain evidence="3">cv. 10/8</strain>
        <tissue evidence="2">Leaf</tissue>
    </source>
</reference>
<evidence type="ECO:0000313" key="3">
    <source>
        <dbReference type="Proteomes" id="UP000265520"/>
    </source>
</evidence>
<evidence type="ECO:0000313" key="2">
    <source>
        <dbReference type="EMBL" id="MCH88272.1"/>
    </source>
</evidence>
<proteinExistence type="predicted"/>
<protein>
    <submittedName>
        <fullName evidence="2">Cullin-like protein</fullName>
    </submittedName>
</protein>
<gene>
    <name evidence="2" type="ORF">A2U01_0009156</name>
</gene>
<evidence type="ECO:0000256" key="1">
    <source>
        <dbReference type="SAM" id="MobiDB-lite"/>
    </source>
</evidence>
<feature type="non-terminal residue" evidence="2">
    <location>
        <position position="454"/>
    </location>
</feature>
<keyword evidence="3" id="KW-1185">Reference proteome</keyword>
<organism evidence="2 3">
    <name type="scientific">Trifolium medium</name>
    <dbReference type="NCBI Taxonomy" id="97028"/>
    <lineage>
        <taxon>Eukaryota</taxon>
        <taxon>Viridiplantae</taxon>
        <taxon>Streptophyta</taxon>
        <taxon>Embryophyta</taxon>
        <taxon>Tracheophyta</taxon>
        <taxon>Spermatophyta</taxon>
        <taxon>Magnoliopsida</taxon>
        <taxon>eudicotyledons</taxon>
        <taxon>Gunneridae</taxon>
        <taxon>Pentapetalae</taxon>
        <taxon>rosids</taxon>
        <taxon>fabids</taxon>
        <taxon>Fabales</taxon>
        <taxon>Fabaceae</taxon>
        <taxon>Papilionoideae</taxon>
        <taxon>50 kb inversion clade</taxon>
        <taxon>NPAAA clade</taxon>
        <taxon>Hologalegina</taxon>
        <taxon>IRL clade</taxon>
        <taxon>Trifolieae</taxon>
        <taxon>Trifolium</taxon>
    </lineage>
</organism>